<feature type="domain" description="DHHA1" evidence="2">
    <location>
        <begin position="230"/>
        <end position="301"/>
    </location>
</feature>
<dbReference type="InterPro" id="IPR051319">
    <property type="entry name" value="Oligoribo/pAp-PDE_c-di-AMP_PDE"/>
</dbReference>
<dbReference type="InterPro" id="IPR003156">
    <property type="entry name" value="DHHA1_dom"/>
</dbReference>
<dbReference type="EMBL" id="DXBG01000216">
    <property type="protein sequence ID" value="HIZ66086.1"/>
    <property type="molecule type" value="Genomic_DNA"/>
</dbReference>
<evidence type="ECO:0000259" key="2">
    <source>
        <dbReference type="Pfam" id="PF02272"/>
    </source>
</evidence>
<dbReference type="AlphaFoldDB" id="A0A9D2FT01"/>
<dbReference type="Gene3D" id="3.10.310.30">
    <property type="match status" value="1"/>
</dbReference>
<dbReference type="SUPFAM" id="SSF64182">
    <property type="entry name" value="DHH phosphoesterases"/>
    <property type="match status" value="1"/>
</dbReference>
<proteinExistence type="predicted"/>
<protein>
    <submittedName>
        <fullName evidence="3">Bifunctional oligoribonuclease/PAP phosphatase NrnA</fullName>
    </submittedName>
</protein>
<dbReference type="Proteomes" id="UP000824056">
    <property type="component" value="Unassembled WGS sequence"/>
</dbReference>
<comment type="caution">
    <text evidence="3">The sequence shown here is derived from an EMBL/GenBank/DDBJ whole genome shotgun (WGS) entry which is preliminary data.</text>
</comment>
<evidence type="ECO:0000313" key="3">
    <source>
        <dbReference type="EMBL" id="HIZ66086.1"/>
    </source>
</evidence>
<sequence length="321" mass="35585">MEKITSELNNVKTVAIAGHIRPDGDCVGACMGLYLYLKENYPEIETDVYLEEPKEGFSFLSGFREIKTVYDESKTYDVFFVLDTSVKNRIGVALAGYESAGRTICIDHHISNKGFGDKNVIRPQVSSASELVYTLLEEDKVTKPVAEALYMGIIHDTGVFQYSCTTPETMAIGAKLMEMGIDFSKIVDKTFYEKSYVQNQILGRCLMESIMVLDGKCIVGSVKKRDMDFYGVVPKDLDGIVQQLRVTKGVEVAIFLYEVKTQEFKVSLRSNGPVDVNAIASYFGGGGHVKAAGCTMQGSVYDVINNLTLPIEKQLKERCEA</sequence>
<reference evidence="3" key="2">
    <citation type="submission" date="2021-04" db="EMBL/GenBank/DDBJ databases">
        <authorList>
            <person name="Gilroy R."/>
        </authorList>
    </citation>
    <scope>NUCLEOTIDE SEQUENCE</scope>
    <source>
        <strain evidence="3">1068</strain>
    </source>
</reference>
<dbReference type="PANTHER" id="PTHR47618">
    <property type="entry name" value="BIFUNCTIONAL OLIGORIBONUCLEASE AND PAP PHOSPHATASE NRNA"/>
    <property type="match status" value="1"/>
</dbReference>
<dbReference type="GO" id="GO:0003676">
    <property type="term" value="F:nucleic acid binding"/>
    <property type="evidence" value="ECO:0007669"/>
    <property type="project" value="InterPro"/>
</dbReference>
<reference evidence="3" key="1">
    <citation type="journal article" date="2021" name="PeerJ">
        <title>Extensive microbial diversity within the chicken gut microbiome revealed by metagenomics and culture.</title>
        <authorList>
            <person name="Gilroy R."/>
            <person name="Ravi A."/>
            <person name="Getino M."/>
            <person name="Pursley I."/>
            <person name="Horton D.L."/>
            <person name="Alikhan N.F."/>
            <person name="Baker D."/>
            <person name="Gharbi K."/>
            <person name="Hall N."/>
            <person name="Watson M."/>
            <person name="Adriaenssens E.M."/>
            <person name="Foster-Nyarko E."/>
            <person name="Jarju S."/>
            <person name="Secka A."/>
            <person name="Antonio M."/>
            <person name="Oren A."/>
            <person name="Chaudhuri R.R."/>
            <person name="La Ragione R."/>
            <person name="Hildebrand F."/>
            <person name="Pallen M.J."/>
        </authorList>
    </citation>
    <scope>NUCLEOTIDE SEQUENCE</scope>
    <source>
        <strain evidence="3">1068</strain>
    </source>
</reference>
<dbReference type="Pfam" id="PF02272">
    <property type="entry name" value="DHHA1"/>
    <property type="match status" value="1"/>
</dbReference>
<dbReference type="Pfam" id="PF01368">
    <property type="entry name" value="DHH"/>
    <property type="match status" value="1"/>
</dbReference>
<dbReference type="Gene3D" id="3.90.1640.10">
    <property type="entry name" value="inorganic pyrophosphatase (n-terminal core)"/>
    <property type="match status" value="1"/>
</dbReference>
<evidence type="ECO:0000313" key="4">
    <source>
        <dbReference type="Proteomes" id="UP000824056"/>
    </source>
</evidence>
<dbReference type="InterPro" id="IPR001667">
    <property type="entry name" value="DDH_dom"/>
</dbReference>
<name>A0A9D2FT01_9FIRM</name>
<organism evidence="3 4">
    <name type="scientific">Candidatus Blautia pullicola</name>
    <dbReference type="NCBI Taxonomy" id="2838498"/>
    <lineage>
        <taxon>Bacteria</taxon>
        <taxon>Bacillati</taxon>
        <taxon>Bacillota</taxon>
        <taxon>Clostridia</taxon>
        <taxon>Lachnospirales</taxon>
        <taxon>Lachnospiraceae</taxon>
        <taxon>Blautia</taxon>
    </lineage>
</organism>
<feature type="domain" description="DDH" evidence="1">
    <location>
        <begin position="14"/>
        <end position="153"/>
    </location>
</feature>
<dbReference type="PANTHER" id="PTHR47618:SF1">
    <property type="entry name" value="BIFUNCTIONAL OLIGORIBONUCLEASE AND PAP PHOSPHATASE NRNA"/>
    <property type="match status" value="1"/>
</dbReference>
<evidence type="ECO:0000259" key="1">
    <source>
        <dbReference type="Pfam" id="PF01368"/>
    </source>
</evidence>
<accession>A0A9D2FT01</accession>
<gene>
    <name evidence="3" type="ORF">H9809_09350</name>
</gene>
<dbReference type="InterPro" id="IPR038763">
    <property type="entry name" value="DHH_sf"/>
</dbReference>